<evidence type="ECO:0000256" key="1">
    <source>
        <dbReference type="ARBA" id="ARBA00001695"/>
    </source>
</evidence>
<dbReference type="GO" id="GO:0015926">
    <property type="term" value="F:glucosidase activity"/>
    <property type="evidence" value="ECO:0007669"/>
    <property type="project" value="InterPro"/>
</dbReference>
<reference evidence="8" key="1">
    <citation type="submission" date="2015-07" db="EMBL/GenBank/DDBJ databases">
        <title>Near-Complete Genome Sequence of the Cellulolytic Bacterium Bacteroides (Pseudobacteroides) cellulosolvens ATCC 35603.</title>
        <authorList>
            <person name="Dassa B."/>
            <person name="Utturkar S.M."/>
            <person name="Klingeman D.M."/>
            <person name="Hurt R.A."/>
            <person name="Keller M."/>
            <person name="Xu J."/>
            <person name="Reddy Y.H.K."/>
            <person name="Borovok I."/>
            <person name="Grinberg I.R."/>
            <person name="Lamed R."/>
            <person name="Zhivin O."/>
            <person name="Bayer E.A."/>
            <person name="Brown S.D."/>
        </authorList>
    </citation>
    <scope>NUCLEOTIDE SEQUENCE [LARGE SCALE GENOMIC DNA]</scope>
    <source>
        <strain evidence="8">DSM 2933</strain>
    </source>
</reference>
<keyword evidence="5 6" id="KW-0326">Glycosidase</keyword>
<evidence type="ECO:0000256" key="5">
    <source>
        <dbReference type="ARBA" id="ARBA00023295"/>
    </source>
</evidence>
<sequence length="342" mass="38269" precursor="true">MKNYIFKIPAILSLVFISVILINMLSFIEAHAAAFSCGADVSWLPQMEAKGYKFYDDNGVQKDCLQILKEHGINSIRLRVWVNPSNDPYSGHCSKAETVALAKRCANMGFRIMIDFHYSDSWADPGKQYKPEAWKNHTITQLQTDVYDHTLDVLNALKNNGVTPEWVQVGNETNNGMLWDDGKASVSMKNFAQLVTRGYDAVKAVFPEAKVIVHISNGYDNSLFKWIFDGLKNNGGKYDIIGMSLYPNQDNFTTLSNQCLTNMNDMVSRYGKEVMICEVGMDNTAASSSKSLISDLIKKVRSVSNGKGLGVFYWEPSVITGPDMAKVHGTLTEGRQLPWMPF</sequence>
<comment type="similarity">
    <text evidence="2 6">Belongs to the glycosyl hydrolase 53 family.</text>
</comment>
<accession>A0A0L6JHR3</accession>
<keyword evidence="8" id="KW-1185">Reference proteome</keyword>
<evidence type="ECO:0000256" key="2">
    <source>
        <dbReference type="ARBA" id="ARBA00010687"/>
    </source>
</evidence>
<dbReference type="SUPFAM" id="SSF51445">
    <property type="entry name" value="(Trans)glycosidases"/>
    <property type="match status" value="1"/>
</dbReference>
<dbReference type="EC" id="3.2.1.89" evidence="3 6"/>
<evidence type="ECO:0000256" key="6">
    <source>
        <dbReference type="RuleBase" id="RU361192"/>
    </source>
</evidence>
<comment type="catalytic activity">
    <reaction evidence="1 6">
        <text>The enzyme specifically hydrolyzes (1-&gt;4)-beta-D-galactosidic linkages in type I arabinogalactans.</text>
        <dbReference type="EC" id="3.2.1.89"/>
    </reaction>
</comment>
<organism evidence="7 8">
    <name type="scientific">Pseudobacteroides cellulosolvens ATCC 35603 = DSM 2933</name>
    <dbReference type="NCBI Taxonomy" id="398512"/>
    <lineage>
        <taxon>Bacteria</taxon>
        <taxon>Bacillati</taxon>
        <taxon>Bacillota</taxon>
        <taxon>Clostridia</taxon>
        <taxon>Eubacteriales</taxon>
        <taxon>Oscillospiraceae</taxon>
        <taxon>Pseudobacteroides</taxon>
    </lineage>
</organism>
<dbReference type="PANTHER" id="PTHR34983">
    <property type="entry name" value="ARABINOGALACTAN ENDO-BETA-1,4-GALACTANASE A"/>
    <property type="match status" value="1"/>
</dbReference>
<dbReference type="Pfam" id="PF07745">
    <property type="entry name" value="Glyco_hydro_53"/>
    <property type="match status" value="1"/>
</dbReference>
<evidence type="ECO:0000313" key="8">
    <source>
        <dbReference type="Proteomes" id="UP000036923"/>
    </source>
</evidence>
<protein>
    <recommendedName>
        <fullName evidence="3 6">Arabinogalactan endo-beta-1,4-galactanase</fullName>
        <ecNumber evidence="3 6">3.2.1.89</ecNumber>
    </recommendedName>
</protein>
<dbReference type="GO" id="GO:0045490">
    <property type="term" value="P:pectin catabolic process"/>
    <property type="evidence" value="ECO:0007669"/>
    <property type="project" value="TreeGrafter"/>
</dbReference>
<dbReference type="Gene3D" id="3.20.20.80">
    <property type="entry name" value="Glycosidases"/>
    <property type="match status" value="1"/>
</dbReference>
<dbReference type="PANTHER" id="PTHR34983:SF1">
    <property type="entry name" value="ARABINOGALACTAN ENDO-BETA-1,4-GALACTANASE A"/>
    <property type="match status" value="1"/>
</dbReference>
<evidence type="ECO:0000256" key="4">
    <source>
        <dbReference type="ARBA" id="ARBA00022801"/>
    </source>
</evidence>
<proteinExistence type="inferred from homology"/>
<dbReference type="Proteomes" id="UP000036923">
    <property type="component" value="Unassembled WGS sequence"/>
</dbReference>
<dbReference type="EMBL" id="LGTC01000001">
    <property type="protein sequence ID" value="KNY25240.1"/>
    <property type="molecule type" value="Genomic_DNA"/>
</dbReference>
<gene>
    <name evidence="7" type="ORF">Bccel_0497</name>
</gene>
<dbReference type="PATRIC" id="fig|398512.5.peg.517"/>
<dbReference type="InterPro" id="IPR011683">
    <property type="entry name" value="Glyco_hydro_53"/>
</dbReference>
<dbReference type="eggNOG" id="COG3867">
    <property type="taxonomic scope" value="Bacteria"/>
</dbReference>
<comment type="caution">
    <text evidence="7">The sequence shown here is derived from an EMBL/GenBank/DDBJ whole genome shotgun (WGS) entry which is preliminary data.</text>
</comment>
<dbReference type="STRING" id="398512.Bccel_0497"/>
<dbReference type="InterPro" id="IPR017853">
    <property type="entry name" value="GH"/>
</dbReference>
<keyword evidence="4 6" id="KW-0378">Hydrolase</keyword>
<dbReference type="AlphaFoldDB" id="A0A0L6JHR3"/>
<dbReference type="RefSeq" id="WP_242856986.1">
    <property type="nucleotide sequence ID" value="NZ_LGTC01000001.1"/>
</dbReference>
<evidence type="ECO:0000313" key="7">
    <source>
        <dbReference type="EMBL" id="KNY25240.1"/>
    </source>
</evidence>
<evidence type="ECO:0000256" key="3">
    <source>
        <dbReference type="ARBA" id="ARBA00012556"/>
    </source>
</evidence>
<dbReference type="GO" id="GO:0031218">
    <property type="term" value="F:arabinogalactan endo-1,4-beta-galactosidase activity"/>
    <property type="evidence" value="ECO:0007669"/>
    <property type="project" value="UniProtKB-EC"/>
</dbReference>
<name>A0A0L6JHR3_9FIRM</name>